<dbReference type="InterPro" id="IPR002105">
    <property type="entry name" value="Dockerin_1_rpt"/>
</dbReference>
<dbReference type="OrthoDB" id="282736at2"/>
<reference evidence="2 3" key="1">
    <citation type="submission" date="2019-02" db="EMBL/GenBank/DDBJ databases">
        <title>Deep-cultivation of Planctomycetes and their phenomic and genomic characterization uncovers novel biology.</title>
        <authorList>
            <person name="Wiegand S."/>
            <person name="Jogler M."/>
            <person name="Boedeker C."/>
            <person name="Pinto D."/>
            <person name="Vollmers J."/>
            <person name="Rivas-Marin E."/>
            <person name="Kohn T."/>
            <person name="Peeters S.H."/>
            <person name="Heuer A."/>
            <person name="Rast P."/>
            <person name="Oberbeckmann S."/>
            <person name="Bunk B."/>
            <person name="Jeske O."/>
            <person name="Meyerdierks A."/>
            <person name="Storesund J.E."/>
            <person name="Kallscheuer N."/>
            <person name="Luecker S."/>
            <person name="Lage O.M."/>
            <person name="Pohl T."/>
            <person name="Merkel B.J."/>
            <person name="Hornburger P."/>
            <person name="Mueller R.-W."/>
            <person name="Bruemmer F."/>
            <person name="Labrenz M."/>
            <person name="Spormann A.M."/>
            <person name="Op Den Camp H."/>
            <person name="Overmann J."/>
            <person name="Amann R."/>
            <person name="Jetten M.S.M."/>
            <person name="Mascher T."/>
            <person name="Medema M.H."/>
            <person name="Devos D.P."/>
            <person name="Kaster A.-K."/>
            <person name="Ovreas L."/>
            <person name="Rohde M."/>
            <person name="Galperin M.Y."/>
            <person name="Jogler C."/>
        </authorList>
    </citation>
    <scope>NUCLEOTIDE SEQUENCE [LARGE SCALE GENOMIC DNA]</scope>
    <source>
        <strain evidence="2 3">Pla52n</strain>
    </source>
</reference>
<dbReference type="AlphaFoldDB" id="A0A5C6AUD2"/>
<dbReference type="CDD" id="cd00198">
    <property type="entry name" value="vWFA"/>
    <property type="match status" value="1"/>
</dbReference>
<feature type="domain" description="VWFA" evidence="1">
    <location>
        <begin position="531"/>
        <end position="747"/>
    </location>
</feature>
<sequence>MRPQRSIGKSPRFRKRQFETLEQRTMLSATMPSDLEVVGETFVTGSLSVSAFLHTSEQAAEGEGVGMLMNNSPGTKFYHPTLSSADVLAGVNVAAAAYGTSNADVVAAGLAGWQAITSQLTNFGLPTERLVDGGFLYRSNSYPLSGVDILFPGTAEAVLLEQTGTGRLALGFRGTVFDGIPFSFGDPGDWGPLGQQLHYQAFSPLFDALNQLLASRSAGGTLLVAGHSLGGAMTEFFMANHPDNTVPGWRYDAVAVASPQASFASDSRVLNVGHESDAVYSIVGSYNSNAAQEVYPVFESVPILGDVPNLLKLHGAQTYRYSTEVILSSVFYDRTNRESRVLVSLTEDLNSIANAATDFFSADAPSVILGTSASMTSAYGFSVSQDDFLIGGGGDDFLQGFDGDDSLRGDDANLFGIGGNDQMHGGPGADTFLGTPGELDGDTILDLEIGDKIGVLHELVDQDDVSFSSGQVMINGDDGFFDFFGTQVTISAMVPAGAALRVLAPEEVTGRDASIIIGGGTVIEVVEGGQDLAFVIDVTGSMSDDIEAVKSQSRQILDSVFDPERGFEGSRVAVMGYDSSPTVFTEFTEQETVEERKAAATAAINQVSISGASTENVYTALRLALNGGVGQWRSEAVSRKIILFTDEDADDPSVRPEVERLAADVNVDTPLPATIAEGEGFSITMTTIMPEGESTGRAPVPVQIFTVAIGSNSNAINELEAIAAFSGGAALRASNASEVVDAILEVINQPIYSIQAVSQSVQEGDSGEVSVEFIARRDIADGAATATLSIGGTLDSSDIVSAPITVSFEDGQTSVSFSILVRGDREFEDDEILTVRYADVDQAATFAAAVAQTTIVNDDPERGPARIYLPQLIARPHVIPGDSVPTAIIFRAISDTTISVTPIGSASAIETVQIMDGDLVPAGEFSNGVVSATVTSGGLYAIIFEGHSADRMFSVHSSAGADAVGNSPSNILNPTDVNGDGNTTAMDALMVINQLQSGLAEGESAPQQVSTSFTDVNRDGRETALDALWIVNELARQRSSAATDLPSQSLASAAVGVSEIPITQGVTEDDKLDQELVPKKLVAAISEINSVAPVSAAIDSPEPDSAMVDEAINALFASVELLSA</sequence>
<dbReference type="EMBL" id="SJPN01000004">
    <property type="protein sequence ID" value="TWU02666.1"/>
    <property type="molecule type" value="Genomic_DNA"/>
</dbReference>
<evidence type="ECO:0000259" key="1">
    <source>
        <dbReference type="PROSITE" id="PS50234"/>
    </source>
</evidence>
<dbReference type="Pfam" id="PF00404">
    <property type="entry name" value="Dockerin_1"/>
    <property type="match status" value="1"/>
</dbReference>
<dbReference type="RefSeq" id="WP_146520951.1">
    <property type="nucleotide sequence ID" value="NZ_CP151726.1"/>
</dbReference>
<dbReference type="Pfam" id="PF00353">
    <property type="entry name" value="HemolysinCabind"/>
    <property type="match status" value="2"/>
</dbReference>
<dbReference type="Pfam" id="PF00092">
    <property type="entry name" value="VWA"/>
    <property type="match status" value="1"/>
</dbReference>
<organism evidence="2 3">
    <name type="scientific">Stieleria varia</name>
    <dbReference type="NCBI Taxonomy" id="2528005"/>
    <lineage>
        <taxon>Bacteria</taxon>
        <taxon>Pseudomonadati</taxon>
        <taxon>Planctomycetota</taxon>
        <taxon>Planctomycetia</taxon>
        <taxon>Pirellulales</taxon>
        <taxon>Pirellulaceae</taxon>
        <taxon>Stieleria</taxon>
    </lineage>
</organism>
<name>A0A5C6AUD2_9BACT</name>
<dbReference type="InterPro" id="IPR036439">
    <property type="entry name" value="Dockerin_dom_sf"/>
</dbReference>
<dbReference type="GO" id="GO:0005509">
    <property type="term" value="F:calcium ion binding"/>
    <property type="evidence" value="ECO:0007669"/>
    <property type="project" value="InterPro"/>
</dbReference>
<dbReference type="GO" id="GO:0000272">
    <property type="term" value="P:polysaccharide catabolic process"/>
    <property type="evidence" value="ECO:0007669"/>
    <property type="project" value="InterPro"/>
</dbReference>
<dbReference type="InterPro" id="IPR011049">
    <property type="entry name" value="Serralysin-like_metalloprot_C"/>
</dbReference>
<dbReference type="Gene3D" id="2.60.40.2030">
    <property type="match status" value="1"/>
</dbReference>
<keyword evidence="3" id="KW-1185">Reference proteome</keyword>
<dbReference type="InterPro" id="IPR001343">
    <property type="entry name" value="Hemolysn_Ca-bd"/>
</dbReference>
<gene>
    <name evidence="2" type="primary">aprA</name>
    <name evidence="2" type="ORF">Pla52n_37230</name>
</gene>
<protein>
    <submittedName>
        <fullName evidence="2">Serralysin</fullName>
        <ecNumber evidence="2">3.4.24.40</ecNumber>
    </submittedName>
</protein>
<dbReference type="SUPFAM" id="SSF53300">
    <property type="entry name" value="vWA-like"/>
    <property type="match status" value="1"/>
</dbReference>
<dbReference type="InterPro" id="IPR036465">
    <property type="entry name" value="vWFA_dom_sf"/>
</dbReference>
<dbReference type="Gene3D" id="2.150.10.10">
    <property type="entry name" value="Serralysin-like metalloprotease, C-terminal"/>
    <property type="match status" value="1"/>
</dbReference>
<evidence type="ECO:0000313" key="2">
    <source>
        <dbReference type="EMBL" id="TWU02666.1"/>
    </source>
</evidence>
<evidence type="ECO:0000313" key="3">
    <source>
        <dbReference type="Proteomes" id="UP000320176"/>
    </source>
</evidence>
<dbReference type="InterPro" id="IPR002035">
    <property type="entry name" value="VWF_A"/>
</dbReference>
<dbReference type="Gene3D" id="1.10.1330.10">
    <property type="entry name" value="Dockerin domain"/>
    <property type="match status" value="1"/>
</dbReference>
<keyword evidence="2" id="KW-0378">Hydrolase</keyword>
<comment type="caution">
    <text evidence="2">The sequence shown here is derived from an EMBL/GenBank/DDBJ whole genome shotgun (WGS) entry which is preliminary data.</text>
</comment>
<dbReference type="SUPFAM" id="SSF53474">
    <property type="entry name" value="alpha/beta-Hydrolases"/>
    <property type="match status" value="1"/>
</dbReference>
<proteinExistence type="predicted"/>
<dbReference type="Gene3D" id="3.40.50.410">
    <property type="entry name" value="von Willebrand factor, type A domain"/>
    <property type="match status" value="1"/>
</dbReference>
<dbReference type="GO" id="GO:0004553">
    <property type="term" value="F:hydrolase activity, hydrolyzing O-glycosyl compounds"/>
    <property type="evidence" value="ECO:0007669"/>
    <property type="project" value="InterPro"/>
</dbReference>
<dbReference type="InterPro" id="IPR029058">
    <property type="entry name" value="AB_hydrolase_fold"/>
</dbReference>
<dbReference type="Gene3D" id="3.40.50.1820">
    <property type="entry name" value="alpha/beta hydrolase"/>
    <property type="match status" value="1"/>
</dbReference>
<dbReference type="SUPFAM" id="SSF63446">
    <property type="entry name" value="Type I dockerin domain"/>
    <property type="match status" value="1"/>
</dbReference>
<dbReference type="PROSITE" id="PS50234">
    <property type="entry name" value="VWFA"/>
    <property type="match status" value="1"/>
</dbReference>
<dbReference type="EC" id="3.4.24.40" evidence="2"/>
<dbReference type="SMART" id="SM00327">
    <property type="entry name" value="VWA"/>
    <property type="match status" value="1"/>
</dbReference>
<dbReference type="SUPFAM" id="SSF51120">
    <property type="entry name" value="beta-Roll"/>
    <property type="match status" value="1"/>
</dbReference>
<dbReference type="InterPro" id="IPR038081">
    <property type="entry name" value="CalX-like_sf"/>
</dbReference>
<accession>A0A5C6AUD2</accession>
<dbReference type="Proteomes" id="UP000320176">
    <property type="component" value="Unassembled WGS sequence"/>
</dbReference>
<dbReference type="SUPFAM" id="SSF141072">
    <property type="entry name" value="CalX-like"/>
    <property type="match status" value="1"/>
</dbReference>